<dbReference type="Gene3D" id="2.150.10.10">
    <property type="entry name" value="Serralysin-like metalloprotease, C-terminal"/>
    <property type="match status" value="1"/>
</dbReference>
<dbReference type="InterPro" id="IPR011049">
    <property type="entry name" value="Serralysin-like_metalloprot_C"/>
</dbReference>
<evidence type="ECO:0000256" key="2">
    <source>
        <dbReference type="ARBA" id="ARBA00022525"/>
    </source>
</evidence>
<evidence type="ECO:0000313" key="3">
    <source>
        <dbReference type="EMBL" id="SDX46138.1"/>
    </source>
</evidence>
<dbReference type="RefSeq" id="WP_092683256.1">
    <property type="nucleotide sequence ID" value="NZ_FNMZ01000005.1"/>
</dbReference>
<proteinExistence type="predicted"/>
<dbReference type="EMBL" id="FNMZ01000005">
    <property type="protein sequence ID" value="SDX46138.1"/>
    <property type="molecule type" value="Genomic_DNA"/>
</dbReference>
<dbReference type="InterPro" id="IPR001343">
    <property type="entry name" value="Hemolysn_Ca-bd"/>
</dbReference>
<dbReference type="AlphaFoldDB" id="A0A1H3BWV3"/>
<dbReference type="SUPFAM" id="SSF51120">
    <property type="entry name" value="beta-Roll"/>
    <property type="match status" value="1"/>
</dbReference>
<protein>
    <recommendedName>
        <fullName evidence="5">Hemolysin-type calcium-binding repeat-containing protein</fullName>
    </recommendedName>
</protein>
<dbReference type="OrthoDB" id="7872026at2"/>
<keyword evidence="4" id="KW-1185">Reference proteome</keyword>
<dbReference type="InterPro" id="IPR036912">
    <property type="entry name" value="HasA_haem-bd_sf"/>
</dbReference>
<accession>A0A1H3BWV3</accession>
<dbReference type="GO" id="GO:0005509">
    <property type="term" value="F:calcium ion binding"/>
    <property type="evidence" value="ECO:0007669"/>
    <property type="project" value="InterPro"/>
</dbReference>
<comment type="subcellular location">
    <subcellularLocation>
        <location evidence="1">Secreted</location>
    </subcellularLocation>
</comment>
<dbReference type="Pfam" id="PF00353">
    <property type="entry name" value="HemolysinCabind"/>
    <property type="match status" value="2"/>
</dbReference>
<organism evidence="3 4">
    <name type="scientific">Albimonas donghaensis</name>
    <dbReference type="NCBI Taxonomy" id="356660"/>
    <lineage>
        <taxon>Bacteria</taxon>
        <taxon>Pseudomonadati</taxon>
        <taxon>Pseudomonadota</taxon>
        <taxon>Alphaproteobacteria</taxon>
        <taxon>Rhodobacterales</taxon>
        <taxon>Paracoccaceae</taxon>
        <taxon>Albimonas</taxon>
    </lineage>
</organism>
<dbReference type="PANTHER" id="PTHR38340">
    <property type="entry name" value="S-LAYER PROTEIN"/>
    <property type="match status" value="1"/>
</dbReference>
<gene>
    <name evidence="3" type="ORF">SAMN05444336_105181</name>
</gene>
<reference evidence="3 4" key="1">
    <citation type="submission" date="2016-10" db="EMBL/GenBank/DDBJ databases">
        <authorList>
            <person name="de Groot N.N."/>
        </authorList>
    </citation>
    <scope>NUCLEOTIDE SEQUENCE [LARGE SCALE GENOMIC DNA]</scope>
    <source>
        <strain evidence="3 4">DSM 17890</strain>
    </source>
</reference>
<dbReference type="STRING" id="356660.SAMN05444336_105181"/>
<keyword evidence="2" id="KW-0964">Secreted</keyword>
<dbReference type="GO" id="GO:0005576">
    <property type="term" value="C:extracellular region"/>
    <property type="evidence" value="ECO:0007669"/>
    <property type="project" value="UniProtKB-SubCell"/>
</dbReference>
<dbReference type="PROSITE" id="PS00330">
    <property type="entry name" value="HEMOLYSIN_CALCIUM"/>
    <property type="match status" value="2"/>
</dbReference>
<dbReference type="PRINTS" id="PR00313">
    <property type="entry name" value="CABNDNGRPT"/>
</dbReference>
<dbReference type="InterPro" id="IPR018511">
    <property type="entry name" value="Hemolysin-typ_Ca-bd_CS"/>
</dbReference>
<evidence type="ECO:0000313" key="4">
    <source>
        <dbReference type="Proteomes" id="UP000199118"/>
    </source>
</evidence>
<sequence length="305" mass="31507">MTTLIKSHTATAADFEAYLDAFDTEFTLTGFGAFSDAATFTGDYMGGASGITDVAVEGEQAFAVRGALEYDFATHRLGGTSTGVEFGTGGAQDASSGALTFSELEFSVTFGEEMTDGDAVRELLVDLMGNGGEDDGATSTLRDIIDADSVKFRGNVGDDVFVAGAQADELLGGRGDDLLRGGGGVDLLKGNRGADDLYGNAKADVLNGGGGADLLVGGRGKDDLTGGKGADTFLFTGKYGRDTVEDFGRGRDVLAFASDDVADFDAAMGLARQRGDDVVIDTDDGLVRLLDTDLDSLTANDFDFV</sequence>
<name>A0A1H3BWV3_9RHOB</name>
<evidence type="ECO:0008006" key="5">
    <source>
        <dbReference type="Google" id="ProtNLM"/>
    </source>
</evidence>
<dbReference type="Gene3D" id="3.30.1500.10">
    <property type="entry name" value="Haem-binding HasA"/>
    <property type="match status" value="1"/>
</dbReference>
<dbReference type="Proteomes" id="UP000199118">
    <property type="component" value="Unassembled WGS sequence"/>
</dbReference>
<evidence type="ECO:0000256" key="1">
    <source>
        <dbReference type="ARBA" id="ARBA00004613"/>
    </source>
</evidence>
<dbReference type="PANTHER" id="PTHR38340:SF1">
    <property type="entry name" value="S-LAYER PROTEIN"/>
    <property type="match status" value="1"/>
</dbReference>
<dbReference type="InterPro" id="IPR050557">
    <property type="entry name" value="RTX_toxin/Mannuronan_C5-epim"/>
</dbReference>